<gene>
    <name evidence="14" type="ORF">TrCOL_g12154</name>
</gene>
<feature type="region of interest" description="Disordered" evidence="10">
    <location>
        <begin position="1383"/>
        <end position="1467"/>
    </location>
</feature>
<keyword evidence="7" id="KW-0411">Iron-sulfur</keyword>
<feature type="region of interest" description="Disordered" evidence="10">
    <location>
        <begin position="1"/>
        <end position="102"/>
    </location>
</feature>
<evidence type="ECO:0000256" key="4">
    <source>
        <dbReference type="ARBA" id="ARBA00022806"/>
    </source>
</evidence>
<dbReference type="SUPFAM" id="SSF52540">
    <property type="entry name" value="P-loop containing nucleoside triphosphate hydrolases"/>
    <property type="match status" value="1"/>
</dbReference>
<dbReference type="Pfam" id="PF06733">
    <property type="entry name" value="DEAD_2"/>
    <property type="match status" value="2"/>
</dbReference>
<dbReference type="OrthoDB" id="204836at2759"/>
<dbReference type="InterPro" id="IPR010614">
    <property type="entry name" value="RAD3-like_helicase_DEAD"/>
</dbReference>
<feature type="domain" description="Helicase ATP-binding" evidence="13">
    <location>
        <begin position="330"/>
        <end position="779"/>
    </location>
</feature>
<evidence type="ECO:0000313" key="14">
    <source>
        <dbReference type="EMBL" id="GMI49050.1"/>
    </source>
</evidence>
<evidence type="ECO:0000256" key="5">
    <source>
        <dbReference type="ARBA" id="ARBA00022840"/>
    </source>
</evidence>
<organism evidence="14 15">
    <name type="scientific">Triparma columacea</name>
    <dbReference type="NCBI Taxonomy" id="722753"/>
    <lineage>
        <taxon>Eukaryota</taxon>
        <taxon>Sar</taxon>
        <taxon>Stramenopiles</taxon>
        <taxon>Ochrophyta</taxon>
        <taxon>Bolidophyceae</taxon>
        <taxon>Parmales</taxon>
        <taxon>Triparmaceae</taxon>
        <taxon>Triparma</taxon>
    </lineage>
</organism>
<dbReference type="InterPro" id="IPR036034">
    <property type="entry name" value="PDZ_sf"/>
</dbReference>
<dbReference type="InterPro" id="IPR001841">
    <property type="entry name" value="Znf_RING"/>
</dbReference>
<dbReference type="GO" id="GO:0051536">
    <property type="term" value="F:iron-sulfur cluster binding"/>
    <property type="evidence" value="ECO:0007669"/>
    <property type="project" value="UniProtKB-KW"/>
</dbReference>
<feature type="region of interest" description="Disordered" evidence="10">
    <location>
        <begin position="1316"/>
        <end position="1337"/>
    </location>
</feature>
<evidence type="ECO:0000256" key="1">
    <source>
        <dbReference type="ARBA" id="ARBA00022723"/>
    </source>
</evidence>
<dbReference type="GO" id="GO:0005634">
    <property type="term" value="C:nucleus"/>
    <property type="evidence" value="ECO:0007669"/>
    <property type="project" value="TreeGrafter"/>
</dbReference>
<dbReference type="SUPFAM" id="SSF57850">
    <property type="entry name" value="RING/U-box"/>
    <property type="match status" value="1"/>
</dbReference>
<feature type="region of interest" description="Disordered" evidence="10">
    <location>
        <begin position="231"/>
        <end position="259"/>
    </location>
</feature>
<sequence length="1589" mass="174289">MEQADSHSPNGVTSDAEPSSPPSTTISSPIKQAPQALPDNGEIDEADEDVLPTQAFIYDVDENSKSPSKFVSIATPQSQKETSSRRVTTDPSSCTKSSPEQEVEGMDMGVDVGVGVDVDPIKLPVTSSNLLSSPEIEVVSDKGNPLSCFPHPRDSCAVFSFQEDPLRFCPKCYCFLCDEPAAKCKIWEKHCKADSKKAEWKKARHVLKHPNSPLQEPEEFDGVFEMINDEEEEEEFESAAAEGFGGSTTPRRRVRSSTSSASTSAAFSSEYVAPLPSATSDAGLNDSIKGVLAKNLALLRESEYASGLPPALKTDGDISQISVIPVFVKGIKFGWPYPTIKTPQRQMSNVILSALDSALHCIVESPTGTGKSAAILCSTLAWQRKHFEKTGTMVKIFYTSRTHSQVAQMVASLRKTAYRPRMAVLGSRDKLCIHEDLRGKKTDLMTGCRTRIRNTERYRKDAIKDARQRRLDGSRNVYDDEKPPVSLDNDCEATCGGGFASGGGKDATSCTCPHYRALTTKRLANMVYRSLRPTRAVTTGCTFGGPKTRLGTHDIEDLVVFGRNTEMKNDLALYRKPDEDSMGMAFYDGVTIENLKSGGPAERAGLNAGDQLVKVGDCFNAQSTNDVAVLIKKLALGEPLVVSAKHPPSNDANPNRCEDEEDEDKLTTACPYVLSQELAKQAEIVFAPYNYILDPGIRSALQISVENAVIVLDEAHNVEDVLRESGSITVKELELMDILNFLRAVAKPDRKDWENSERVTVPQFGNTESTKIFQFECAHELYIFFDKLINITVDATKRFVDGRGLSGGKNERRVKDERRFFKDNEEFECSYYGPGEDVHNNDPKGCIKFFNLLKPSGCTIETYMDEVMGCAKAYYDRYQPVNNTESYQKMIERILEICCKMYTASKKGEHFYASLGVVANGNLDFACGEESQGSGERPRERIKIPQELCSCCTETFLSKNLLGIHSRIGSVKHGKEADGSKPRWLGTMTLHLLTPSINYEELQKCRTVVLASGTLSPIGSLAAELGLEASRPEDKDKMGLPDAKVGKLQVKPPPLEADHVINLQKQLFAVSVGFTPREGAGKESIPLKVDAKFQKDKDKIAALGDSIVRVVEAIPRGGVLVFLPSYSFLNKCKWEWNLSGDGSRFSDVGRRLEEIKGKVMVEPRDQQQFESAKLEYVEAVRRGGCVLFAVYRGKMSEGVSFNDDNARAVICVGVPLPNVFSRSIKSKKFYNNEQRQYRGRTNLLTGADWYNQQAYRAIAQALGRCIRHGSDYGAVILMDSRHCDCGDQEVSRQGIARCHENLPKWMRGAVRNLSLSGRSGGGGGGGGGGPGMGSRQQNLFESYSENVGGNPVRGGWEGLQREMGKFFKEAERFVRDDVKGGVFDGGIGGGGGGRGSLGAGRGMGVSESEMNLYNKKRSSTSGSERGDDQGGRGGGVGGGGGSLGRPFRAPSPALNSNIFKSTAPSHLLKRRKKNNPLQEMFQKQQQLSEEAAPQQEEDEVAGRRRDDGRMVEEGRKQNKETLAIHFGGGGVAVDAEDDSDTCVICLDNKRNTVLLPCKHLCVCKECAGPTLKECPMCRQEIHDSMRVYT</sequence>
<evidence type="ECO:0000256" key="3">
    <source>
        <dbReference type="ARBA" id="ARBA00022801"/>
    </source>
</evidence>
<feature type="compositionally biased region" description="Gly residues" evidence="10">
    <location>
        <begin position="1383"/>
        <end position="1403"/>
    </location>
</feature>
<proteinExistence type="predicted"/>
<dbReference type="EMBL" id="BRYA01000456">
    <property type="protein sequence ID" value="GMI49050.1"/>
    <property type="molecule type" value="Genomic_DNA"/>
</dbReference>
<dbReference type="InterPro" id="IPR006554">
    <property type="entry name" value="Helicase-like_DEXD_c2"/>
</dbReference>
<evidence type="ECO:0008006" key="16">
    <source>
        <dbReference type="Google" id="ProtNLM"/>
    </source>
</evidence>
<dbReference type="Pfam" id="PF13920">
    <property type="entry name" value="zf-C3HC4_3"/>
    <property type="match status" value="1"/>
</dbReference>
<dbReference type="GO" id="GO:0016818">
    <property type="term" value="F:hydrolase activity, acting on acid anhydrides, in phosphorus-containing anhydrides"/>
    <property type="evidence" value="ECO:0007669"/>
    <property type="project" value="InterPro"/>
</dbReference>
<keyword evidence="8" id="KW-0413">Isomerase</keyword>
<dbReference type="PANTHER" id="PTHR11472">
    <property type="entry name" value="DNA REPAIR DEAD HELICASE RAD3/XP-D SUBFAMILY MEMBER"/>
    <property type="match status" value="1"/>
</dbReference>
<evidence type="ECO:0000259" key="11">
    <source>
        <dbReference type="PROSITE" id="PS50089"/>
    </source>
</evidence>
<keyword evidence="9" id="KW-0862">Zinc</keyword>
<keyword evidence="3" id="KW-0378">Hydrolase</keyword>
<feature type="compositionally biased region" description="Gly residues" evidence="10">
    <location>
        <begin position="1318"/>
        <end position="1332"/>
    </location>
</feature>
<dbReference type="GO" id="GO:1990918">
    <property type="term" value="P:double-strand break repair involved in meiotic recombination"/>
    <property type="evidence" value="ECO:0007669"/>
    <property type="project" value="TreeGrafter"/>
</dbReference>
<evidence type="ECO:0000256" key="9">
    <source>
        <dbReference type="PROSITE-ProRule" id="PRU00175"/>
    </source>
</evidence>
<dbReference type="GO" id="GO:0005524">
    <property type="term" value="F:ATP binding"/>
    <property type="evidence" value="ECO:0007669"/>
    <property type="project" value="UniProtKB-KW"/>
</dbReference>
<comment type="caution">
    <text evidence="14">The sequence shown here is derived from an EMBL/GenBank/DDBJ whole genome shotgun (WGS) entry which is preliminary data.</text>
</comment>
<evidence type="ECO:0000259" key="12">
    <source>
        <dbReference type="PROSITE" id="PS50106"/>
    </source>
</evidence>
<dbReference type="GO" id="GO:0008270">
    <property type="term" value="F:zinc ion binding"/>
    <property type="evidence" value="ECO:0007669"/>
    <property type="project" value="UniProtKB-KW"/>
</dbReference>
<evidence type="ECO:0000256" key="10">
    <source>
        <dbReference type="SAM" id="MobiDB-lite"/>
    </source>
</evidence>
<feature type="compositionally biased region" description="Acidic residues" evidence="10">
    <location>
        <begin position="41"/>
        <end position="50"/>
    </location>
</feature>
<dbReference type="InterPro" id="IPR045028">
    <property type="entry name" value="DinG/Rad3-like"/>
</dbReference>
<dbReference type="Proteomes" id="UP001165065">
    <property type="component" value="Unassembled WGS sequence"/>
</dbReference>
<evidence type="ECO:0000259" key="13">
    <source>
        <dbReference type="PROSITE" id="PS51193"/>
    </source>
</evidence>
<feature type="domain" description="RING-type" evidence="11">
    <location>
        <begin position="1542"/>
        <end position="1578"/>
    </location>
</feature>
<dbReference type="InterPro" id="IPR027417">
    <property type="entry name" value="P-loop_NTPase"/>
</dbReference>
<dbReference type="SMART" id="SM00184">
    <property type="entry name" value="RING"/>
    <property type="match status" value="1"/>
</dbReference>
<keyword evidence="15" id="KW-1185">Reference proteome</keyword>
<keyword evidence="2" id="KW-0547">Nucleotide-binding</keyword>
<keyword evidence="6" id="KW-0408">Iron</keyword>
<dbReference type="GO" id="GO:0006289">
    <property type="term" value="P:nucleotide-excision repair"/>
    <property type="evidence" value="ECO:0007669"/>
    <property type="project" value="TreeGrafter"/>
</dbReference>
<feature type="compositionally biased region" description="Polar residues" evidence="10">
    <location>
        <begin position="1479"/>
        <end position="1488"/>
    </location>
</feature>
<dbReference type="Pfam" id="PF13307">
    <property type="entry name" value="Helicase_C_2"/>
    <property type="match status" value="1"/>
</dbReference>
<accession>A0A9W7GRN9</accession>
<dbReference type="InterPro" id="IPR014013">
    <property type="entry name" value="Helic_SF1/SF2_ATP-bd_DinG/Rad3"/>
</dbReference>
<evidence type="ECO:0000256" key="2">
    <source>
        <dbReference type="ARBA" id="ARBA00022741"/>
    </source>
</evidence>
<feature type="region of interest" description="Disordered" evidence="10">
    <location>
        <begin position="1479"/>
        <end position="1516"/>
    </location>
</feature>
<dbReference type="InterPro" id="IPR006555">
    <property type="entry name" value="ATP-dep_Helicase_C"/>
</dbReference>
<dbReference type="Gene3D" id="2.30.42.10">
    <property type="match status" value="1"/>
</dbReference>
<dbReference type="Gene3D" id="3.40.50.300">
    <property type="entry name" value="P-loop containing nucleotide triphosphate hydrolases"/>
    <property type="match status" value="3"/>
</dbReference>
<dbReference type="SUPFAM" id="SSF50156">
    <property type="entry name" value="PDZ domain-like"/>
    <property type="match status" value="1"/>
</dbReference>
<dbReference type="PROSITE" id="PS50106">
    <property type="entry name" value="PDZ"/>
    <property type="match status" value="1"/>
</dbReference>
<dbReference type="Gene3D" id="3.30.40.10">
    <property type="entry name" value="Zinc/RING finger domain, C3HC4 (zinc finger)"/>
    <property type="match status" value="1"/>
</dbReference>
<keyword evidence="1" id="KW-0479">Metal-binding</keyword>
<dbReference type="InterPro" id="IPR001478">
    <property type="entry name" value="PDZ"/>
</dbReference>
<dbReference type="SMART" id="SM00228">
    <property type="entry name" value="PDZ"/>
    <property type="match status" value="1"/>
</dbReference>
<reference evidence="15" key="1">
    <citation type="journal article" date="2023" name="Commun. Biol.">
        <title>Genome analysis of Parmales, the sister group of diatoms, reveals the evolutionary specialization of diatoms from phago-mixotrophs to photoautotrophs.</title>
        <authorList>
            <person name="Ban H."/>
            <person name="Sato S."/>
            <person name="Yoshikawa S."/>
            <person name="Yamada K."/>
            <person name="Nakamura Y."/>
            <person name="Ichinomiya M."/>
            <person name="Sato N."/>
            <person name="Blanc-Mathieu R."/>
            <person name="Endo H."/>
            <person name="Kuwata A."/>
            <person name="Ogata H."/>
        </authorList>
    </citation>
    <scope>NUCLEOTIDE SEQUENCE [LARGE SCALE GENOMIC DNA]</scope>
</reference>
<dbReference type="SMART" id="SM00491">
    <property type="entry name" value="HELICc2"/>
    <property type="match status" value="1"/>
</dbReference>
<feature type="compositionally biased region" description="Gly residues" evidence="10">
    <location>
        <begin position="1431"/>
        <end position="1443"/>
    </location>
</feature>
<feature type="domain" description="PDZ" evidence="12">
    <location>
        <begin position="570"/>
        <end position="633"/>
    </location>
</feature>
<dbReference type="InterPro" id="IPR013083">
    <property type="entry name" value="Znf_RING/FYVE/PHD"/>
</dbReference>
<evidence type="ECO:0000256" key="7">
    <source>
        <dbReference type="ARBA" id="ARBA00023014"/>
    </source>
</evidence>
<dbReference type="PROSITE" id="PS50089">
    <property type="entry name" value="ZF_RING_2"/>
    <property type="match status" value="1"/>
</dbReference>
<keyword evidence="5" id="KW-0067">ATP-binding</keyword>
<keyword evidence="4" id="KW-0347">Helicase</keyword>
<evidence type="ECO:0000256" key="8">
    <source>
        <dbReference type="ARBA" id="ARBA00023235"/>
    </source>
</evidence>
<protein>
    <recommendedName>
        <fullName evidence="16">DNA helicase</fullName>
    </recommendedName>
</protein>
<dbReference type="PROSITE" id="PS51193">
    <property type="entry name" value="HELICASE_ATP_BIND_2"/>
    <property type="match status" value="1"/>
</dbReference>
<dbReference type="PANTHER" id="PTHR11472:SF47">
    <property type="entry name" value="FANCONI ANEMIA GROUP J PROTEIN"/>
    <property type="match status" value="1"/>
</dbReference>
<feature type="compositionally biased region" description="Polar residues" evidence="10">
    <location>
        <begin position="89"/>
        <end position="100"/>
    </location>
</feature>
<keyword evidence="9" id="KW-0863">Zinc-finger</keyword>
<feature type="compositionally biased region" description="Polar residues" evidence="10">
    <location>
        <begin position="65"/>
        <end position="81"/>
    </location>
</feature>
<dbReference type="GO" id="GO:0003678">
    <property type="term" value="F:DNA helicase activity"/>
    <property type="evidence" value="ECO:0007669"/>
    <property type="project" value="InterPro"/>
</dbReference>
<feature type="compositionally biased region" description="Polar residues" evidence="10">
    <location>
        <begin position="1"/>
        <end position="17"/>
    </location>
</feature>
<feature type="compositionally biased region" description="Basic and acidic residues" evidence="10">
    <location>
        <begin position="1500"/>
        <end position="1516"/>
    </location>
</feature>
<dbReference type="GO" id="GO:0003677">
    <property type="term" value="F:DNA binding"/>
    <property type="evidence" value="ECO:0007669"/>
    <property type="project" value="InterPro"/>
</dbReference>
<name>A0A9W7GRN9_9STRA</name>
<feature type="compositionally biased region" description="Polar residues" evidence="10">
    <location>
        <begin position="1453"/>
        <end position="1464"/>
    </location>
</feature>
<evidence type="ECO:0000313" key="15">
    <source>
        <dbReference type="Proteomes" id="UP001165065"/>
    </source>
</evidence>
<dbReference type="SMART" id="SM00488">
    <property type="entry name" value="DEXDc2"/>
    <property type="match status" value="1"/>
</dbReference>
<evidence type="ECO:0000256" key="6">
    <source>
        <dbReference type="ARBA" id="ARBA00023004"/>
    </source>
</evidence>